<dbReference type="EC" id="3.1.1.15" evidence="5"/>
<dbReference type="GO" id="GO:0050021">
    <property type="term" value="F:L-arabinonolactonase activity"/>
    <property type="evidence" value="ECO:0007669"/>
    <property type="project" value="UniProtKB-EC"/>
</dbReference>
<dbReference type="PANTHER" id="PTHR10907:SF47">
    <property type="entry name" value="REGUCALCIN"/>
    <property type="match status" value="1"/>
</dbReference>
<proteinExistence type="inferred from homology"/>
<dbReference type="RefSeq" id="WP_153407417.1">
    <property type="nucleotide sequence ID" value="NZ_WEGK01000001.1"/>
</dbReference>
<keyword evidence="3" id="KW-0862">Zinc</keyword>
<feature type="binding site" evidence="3">
    <location>
        <position position="146"/>
    </location>
    <ligand>
        <name>a divalent metal cation</name>
        <dbReference type="ChEBI" id="CHEBI:60240"/>
    </ligand>
</feature>
<dbReference type="InterPro" id="IPR005511">
    <property type="entry name" value="SMP-30"/>
</dbReference>
<dbReference type="InterPro" id="IPR013658">
    <property type="entry name" value="SGL"/>
</dbReference>
<comment type="similarity">
    <text evidence="1">Belongs to the SMP-30/CGR1 family.</text>
</comment>
<keyword evidence="5" id="KW-0378">Hydrolase</keyword>
<evidence type="ECO:0000313" key="6">
    <source>
        <dbReference type="Proteomes" id="UP000438448"/>
    </source>
</evidence>
<sequence length="287" mass="30478">MISVEQITAPVAAHGEGPVWCDRWPGLRWVDMLAGDVLEIDSGTGEIRRFPVGTVAAALRPHAESGVVLALERGFALADDDLTRIRPLPELWSDPGVRMNDGGCDPQGRFHCGSMAYAETPGAGALYRLNLDGSVTTELTDVTISNGLAWSPDGRTAYYADTPTQRVDAFDYTPDSGLSQRRTAIRIPTDQGSPDGLTVDADGNIWVALWGGSAVHQYSPDGTLLNILTLPVSQVTACTFGGPTHSDLYITTSRQGIDPTTQPAAGALFRATPGVTGQPTLPYRGSL</sequence>
<dbReference type="AlphaFoldDB" id="A0A7K0CXH2"/>
<evidence type="ECO:0000256" key="3">
    <source>
        <dbReference type="PIRSR" id="PIRSR605511-2"/>
    </source>
</evidence>
<dbReference type="GO" id="GO:0005509">
    <property type="term" value="F:calcium ion binding"/>
    <property type="evidence" value="ECO:0007669"/>
    <property type="project" value="TreeGrafter"/>
</dbReference>
<evidence type="ECO:0000256" key="2">
    <source>
        <dbReference type="PIRSR" id="PIRSR605511-1"/>
    </source>
</evidence>
<name>A0A7K0CXH2_9NOCA</name>
<dbReference type="OrthoDB" id="2633250at2"/>
<dbReference type="GO" id="GO:0004341">
    <property type="term" value="F:gluconolactonase activity"/>
    <property type="evidence" value="ECO:0007669"/>
    <property type="project" value="TreeGrafter"/>
</dbReference>
<keyword evidence="6" id="KW-1185">Reference proteome</keyword>
<evidence type="ECO:0000313" key="5">
    <source>
        <dbReference type="EMBL" id="MQY17344.1"/>
    </source>
</evidence>
<dbReference type="GO" id="GO:0019853">
    <property type="term" value="P:L-ascorbic acid biosynthetic process"/>
    <property type="evidence" value="ECO:0007669"/>
    <property type="project" value="TreeGrafter"/>
</dbReference>
<organism evidence="5 6">
    <name type="scientific">Nocardia macrotermitis</name>
    <dbReference type="NCBI Taxonomy" id="2585198"/>
    <lineage>
        <taxon>Bacteria</taxon>
        <taxon>Bacillati</taxon>
        <taxon>Actinomycetota</taxon>
        <taxon>Actinomycetes</taxon>
        <taxon>Mycobacteriales</taxon>
        <taxon>Nocardiaceae</taxon>
        <taxon>Nocardia</taxon>
    </lineage>
</organism>
<dbReference type="Pfam" id="PF08450">
    <property type="entry name" value="SGL"/>
    <property type="match status" value="1"/>
</dbReference>
<feature type="binding site" evidence="3">
    <location>
        <position position="195"/>
    </location>
    <ligand>
        <name>a divalent metal cation</name>
        <dbReference type="ChEBI" id="CHEBI:60240"/>
    </ligand>
</feature>
<feature type="binding site" evidence="3">
    <location>
        <position position="100"/>
    </location>
    <ligand>
        <name>substrate</name>
    </ligand>
</feature>
<dbReference type="InterPro" id="IPR011042">
    <property type="entry name" value="6-blade_b-propeller_TolB-like"/>
</dbReference>
<comment type="caution">
    <text evidence="5">The sequence shown here is derived from an EMBL/GenBank/DDBJ whole genome shotgun (WGS) entry which is preliminary data.</text>
</comment>
<dbReference type="EMBL" id="WEGK01000001">
    <property type="protein sequence ID" value="MQY17344.1"/>
    <property type="molecule type" value="Genomic_DNA"/>
</dbReference>
<feature type="binding site" evidence="3">
    <location>
        <position position="16"/>
    </location>
    <ligand>
        <name>a divalent metal cation</name>
        <dbReference type="ChEBI" id="CHEBI:60240"/>
    </ligand>
</feature>
<dbReference type="SUPFAM" id="SSF63829">
    <property type="entry name" value="Calcium-dependent phosphotriesterase"/>
    <property type="match status" value="1"/>
</dbReference>
<dbReference type="Proteomes" id="UP000438448">
    <property type="component" value="Unassembled WGS sequence"/>
</dbReference>
<evidence type="ECO:0000256" key="1">
    <source>
        <dbReference type="ARBA" id="ARBA00008853"/>
    </source>
</evidence>
<feature type="domain" description="SMP-30/Gluconolactonase/LRE-like region" evidence="4">
    <location>
        <begin position="15"/>
        <end position="253"/>
    </location>
</feature>
<comment type="cofactor">
    <cofactor evidence="3">
        <name>Zn(2+)</name>
        <dbReference type="ChEBI" id="CHEBI:29105"/>
    </cofactor>
    <text evidence="3">Binds 1 divalent metal cation per subunit.</text>
</comment>
<keyword evidence="3" id="KW-0479">Metal-binding</keyword>
<accession>A0A7K0CXH2</accession>
<evidence type="ECO:0000259" key="4">
    <source>
        <dbReference type="Pfam" id="PF08450"/>
    </source>
</evidence>
<feature type="binding site" evidence="3">
    <location>
        <position position="98"/>
    </location>
    <ligand>
        <name>substrate</name>
    </ligand>
</feature>
<protein>
    <submittedName>
        <fullName evidence="5">L-arabinolactonase</fullName>
        <ecNumber evidence="5">3.1.1.15</ecNumber>
    </submittedName>
</protein>
<dbReference type="PRINTS" id="PR01790">
    <property type="entry name" value="SMP30FAMILY"/>
</dbReference>
<reference evidence="5 6" key="1">
    <citation type="submission" date="2019-10" db="EMBL/GenBank/DDBJ databases">
        <title>Nocardia macrotermitis sp. nov. and Nocardia aurantia sp. nov., isolated from the gut of fungus growing-termite Macrotermes natalensis.</title>
        <authorList>
            <person name="Benndorf R."/>
            <person name="Schwitalla J."/>
            <person name="Martin K."/>
            <person name="De Beer W."/>
            <person name="Kaster A.-K."/>
            <person name="Vollmers J."/>
            <person name="Poulsen M."/>
            <person name="Beemelmanns C."/>
        </authorList>
    </citation>
    <scope>NUCLEOTIDE SEQUENCE [LARGE SCALE GENOMIC DNA]</scope>
    <source>
        <strain evidence="5 6">RB20</strain>
    </source>
</reference>
<feature type="active site" description="Proton donor/acceptor" evidence="2">
    <location>
        <position position="195"/>
    </location>
</feature>
<dbReference type="PANTHER" id="PTHR10907">
    <property type="entry name" value="REGUCALCIN"/>
    <property type="match status" value="1"/>
</dbReference>
<dbReference type="Gene3D" id="2.120.10.30">
    <property type="entry name" value="TolB, C-terminal domain"/>
    <property type="match status" value="1"/>
</dbReference>
<gene>
    <name evidence="5" type="primary">araB</name>
    <name evidence="5" type="ORF">NRB20_04070</name>
</gene>